<keyword evidence="3" id="KW-0961">Cell wall biogenesis/degradation</keyword>
<dbReference type="InterPro" id="IPR011050">
    <property type="entry name" value="Pectin_lyase_fold/virulence"/>
</dbReference>
<evidence type="ECO:0000256" key="3">
    <source>
        <dbReference type="ARBA" id="ARBA00023316"/>
    </source>
</evidence>
<dbReference type="Gene3D" id="2.160.20.10">
    <property type="entry name" value="Single-stranded right-handed beta-helix, Pectin lyase-like"/>
    <property type="match status" value="1"/>
</dbReference>
<reference evidence="5 6" key="1">
    <citation type="journal article" date="2021" name="BMC Genomics">
        <title>Datura genome reveals duplications of psychoactive alkaloid biosynthetic genes and high mutation rate following tissue culture.</title>
        <authorList>
            <person name="Rajewski A."/>
            <person name="Carter-House D."/>
            <person name="Stajich J."/>
            <person name="Litt A."/>
        </authorList>
    </citation>
    <scope>NUCLEOTIDE SEQUENCE [LARGE SCALE GENOMIC DNA]</scope>
    <source>
        <strain evidence="5">AR-01</strain>
    </source>
</reference>
<protein>
    <recommendedName>
        <fullName evidence="4">Rhamnogalacturonase A/B/Epimerase-like pectate lyase domain-containing protein</fullName>
    </recommendedName>
</protein>
<accession>A0ABS8TEP3</accession>
<feature type="non-terminal residue" evidence="5">
    <location>
        <position position="1"/>
    </location>
</feature>
<dbReference type="SUPFAM" id="SSF51126">
    <property type="entry name" value="Pectin lyase-like"/>
    <property type="match status" value="1"/>
</dbReference>
<evidence type="ECO:0000256" key="2">
    <source>
        <dbReference type="ARBA" id="ARBA00022525"/>
    </source>
</evidence>
<dbReference type="Pfam" id="PF12708">
    <property type="entry name" value="Pect-lyase_RHGA_epim"/>
    <property type="match status" value="1"/>
</dbReference>
<evidence type="ECO:0000259" key="4">
    <source>
        <dbReference type="Pfam" id="PF12708"/>
    </source>
</evidence>
<organism evidence="5 6">
    <name type="scientific">Datura stramonium</name>
    <name type="common">Jimsonweed</name>
    <name type="synonym">Common thornapple</name>
    <dbReference type="NCBI Taxonomy" id="4076"/>
    <lineage>
        <taxon>Eukaryota</taxon>
        <taxon>Viridiplantae</taxon>
        <taxon>Streptophyta</taxon>
        <taxon>Embryophyta</taxon>
        <taxon>Tracheophyta</taxon>
        <taxon>Spermatophyta</taxon>
        <taxon>Magnoliopsida</taxon>
        <taxon>eudicotyledons</taxon>
        <taxon>Gunneridae</taxon>
        <taxon>Pentapetalae</taxon>
        <taxon>asterids</taxon>
        <taxon>lamiids</taxon>
        <taxon>Solanales</taxon>
        <taxon>Solanaceae</taxon>
        <taxon>Solanoideae</taxon>
        <taxon>Datureae</taxon>
        <taxon>Datura</taxon>
    </lineage>
</organism>
<dbReference type="Proteomes" id="UP000823775">
    <property type="component" value="Unassembled WGS sequence"/>
</dbReference>
<proteinExistence type="predicted"/>
<comment type="subcellular location">
    <subcellularLocation>
        <location evidence="1">Secreted</location>
    </subcellularLocation>
</comment>
<keyword evidence="2" id="KW-0964">Secreted</keyword>
<comment type="caution">
    <text evidence="5">The sequence shown here is derived from an EMBL/GenBank/DDBJ whole genome shotgun (WGS) entry which is preliminary data.</text>
</comment>
<dbReference type="EMBL" id="JACEIK010001462">
    <property type="protein sequence ID" value="MCD7469603.1"/>
    <property type="molecule type" value="Genomic_DNA"/>
</dbReference>
<gene>
    <name evidence="5" type="ORF">HAX54_008745</name>
</gene>
<dbReference type="InterPro" id="IPR012334">
    <property type="entry name" value="Pectin_lyas_fold"/>
</dbReference>
<feature type="domain" description="Rhamnogalacturonase A/B/Epimerase-like pectate lyase" evidence="4">
    <location>
        <begin position="5"/>
        <end position="51"/>
    </location>
</feature>
<evidence type="ECO:0000256" key="1">
    <source>
        <dbReference type="ARBA" id="ARBA00004613"/>
    </source>
</evidence>
<sequence>EESMYNVQNYGAKSDGKSDSSKAFFSAWSAACASTSPATIYVPKGSYLLGNAYFYGQTCKSNAITIRIEGTLVAPSDYNIIGKSGNWIKFERVTRVTIIGGTLDGQGTALWACKSYGKACPKGATVCSTSNYYTHKNKMKFLSQTSGGASILFMFH</sequence>
<dbReference type="InterPro" id="IPR024535">
    <property type="entry name" value="RHGA/B-epi-like_pectate_lyase"/>
</dbReference>
<dbReference type="PANTHER" id="PTHR31375">
    <property type="match status" value="1"/>
</dbReference>
<name>A0ABS8TEP3_DATST</name>
<keyword evidence="6" id="KW-1185">Reference proteome</keyword>
<evidence type="ECO:0000313" key="5">
    <source>
        <dbReference type="EMBL" id="MCD7469603.1"/>
    </source>
</evidence>
<evidence type="ECO:0000313" key="6">
    <source>
        <dbReference type="Proteomes" id="UP000823775"/>
    </source>
</evidence>